<comment type="caution">
    <text evidence="1">The sequence shown here is derived from an EMBL/GenBank/DDBJ whole genome shotgun (WGS) entry which is preliminary data.</text>
</comment>
<evidence type="ECO:0000313" key="1">
    <source>
        <dbReference type="EMBL" id="HGB30514.1"/>
    </source>
</evidence>
<reference evidence="1" key="1">
    <citation type="journal article" date="2020" name="mSystems">
        <title>Genome- and Community-Level Interaction Insights into Carbon Utilization and Element Cycling Functions of Hydrothermarchaeota in Hydrothermal Sediment.</title>
        <authorList>
            <person name="Zhou Z."/>
            <person name="Liu Y."/>
            <person name="Xu W."/>
            <person name="Pan J."/>
            <person name="Luo Z.H."/>
            <person name="Li M."/>
        </authorList>
    </citation>
    <scope>NUCLEOTIDE SEQUENCE [LARGE SCALE GENOMIC DNA]</scope>
    <source>
        <strain evidence="1">SpSt-751</strain>
    </source>
</reference>
<dbReference type="Gene3D" id="3.40.50.300">
    <property type="entry name" value="P-loop containing nucleotide triphosphate hydrolases"/>
    <property type="match status" value="1"/>
</dbReference>
<sequence length="253" mass="29376">MKSFLIPPEKVESIKNSVIGKFCKGKCLGRGAYLTTNGIFMDCECVEEFRRQIKLLSANIPQKYWDFDLRNLTKEFISNNKEALKIIKNYVDKIKIMVDEGVGLYIQGAHGLAKTALSYYILKEAMKQDIICYAISMSRLTGLFYDINIEENKELIEWIKNDVKLLVIEEIEKDYNIDKSTTFLGSMVNDFFRSIYDTKKSLIVNSNFSKKVLKESRVHADNVVDRFEELVDVILVGNSYRKQYENLRKIIEL</sequence>
<dbReference type="InterPro" id="IPR027417">
    <property type="entry name" value="P-loop_NTPase"/>
</dbReference>
<accession>A0A7C3WWX0</accession>
<dbReference type="AlphaFoldDB" id="A0A7C3WWX0"/>
<proteinExistence type="predicted"/>
<dbReference type="EMBL" id="DTGA01000036">
    <property type="protein sequence ID" value="HGB30514.1"/>
    <property type="molecule type" value="Genomic_DNA"/>
</dbReference>
<protein>
    <submittedName>
        <fullName evidence="1">Uncharacterized protein</fullName>
    </submittedName>
</protein>
<dbReference type="SUPFAM" id="SSF52540">
    <property type="entry name" value="P-loop containing nucleoside triphosphate hydrolases"/>
    <property type="match status" value="1"/>
</dbReference>
<organism evidence="1">
    <name type="scientific">Dictyoglomus turgidum</name>
    <dbReference type="NCBI Taxonomy" id="513050"/>
    <lineage>
        <taxon>Bacteria</taxon>
        <taxon>Pseudomonadati</taxon>
        <taxon>Dictyoglomota</taxon>
        <taxon>Dictyoglomia</taxon>
        <taxon>Dictyoglomales</taxon>
        <taxon>Dictyoglomaceae</taxon>
        <taxon>Dictyoglomus</taxon>
    </lineage>
</organism>
<name>A0A7C3WWX0_9BACT</name>
<gene>
    <name evidence="1" type="ORF">ENV35_01395</name>
</gene>